<dbReference type="InterPro" id="IPR000182">
    <property type="entry name" value="GNAT_dom"/>
</dbReference>
<feature type="binding site" evidence="9">
    <location>
        <position position="216"/>
    </location>
    <ligand>
        <name>ATP</name>
        <dbReference type="ChEBI" id="CHEBI:30616"/>
    </ligand>
</feature>
<dbReference type="CDD" id="cd04301">
    <property type="entry name" value="NAT_SF"/>
    <property type="match status" value="1"/>
</dbReference>
<dbReference type="EC" id="2.3.1.193" evidence="9"/>
<dbReference type="Gene3D" id="3.40.630.30">
    <property type="match status" value="1"/>
</dbReference>
<dbReference type="GO" id="GO:1904812">
    <property type="term" value="P:rRNA acetylation involved in maturation of SSU-rRNA"/>
    <property type="evidence" value="ECO:0007669"/>
    <property type="project" value="TreeGrafter"/>
</dbReference>
<keyword evidence="6 9" id="KW-0067">ATP-binding</keyword>
<dbReference type="InterPro" id="IPR038321">
    <property type="entry name" value="TmcA_C_sf"/>
</dbReference>
<comment type="subcellular location">
    <subcellularLocation>
        <location evidence="9">Cytoplasm</location>
    </subcellularLocation>
</comment>
<evidence type="ECO:0000256" key="7">
    <source>
        <dbReference type="ARBA" id="ARBA00022884"/>
    </source>
</evidence>
<dbReference type="Pfam" id="PF08351">
    <property type="entry name" value="TmcA_N"/>
    <property type="match status" value="1"/>
</dbReference>
<evidence type="ECO:0000256" key="4">
    <source>
        <dbReference type="ARBA" id="ARBA00022694"/>
    </source>
</evidence>
<reference evidence="11" key="1">
    <citation type="submission" date="2021-02" db="EMBL/GenBank/DDBJ databases">
        <title>Strain Y2R2, a novel species of the genus Halomonas.</title>
        <authorList>
            <person name="Huang H."/>
        </authorList>
    </citation>
    <scope>NUCLEOTIDE SEQUENCE</scope>
    <source>
        <strain evidence="11">Y2R2</strain>
    </source>
</reference>
<keyword evidence="12" id="KW-1185">Reference proteome</keyword>
<dbReference type="InterPro" id="IPR024914">
    <property type="entry name" value="tRNA_acetyltr_TmcA"/>
</dbReference>
<comment type="catalytic activity">
    <reaction evidence="9">
        <text>cytidine(34) in elongator tRNA(Met) + acetyl-CoA + ATP + H2O = N(4)-acetylcytidine(34) in elongator tRNA(Met) + ADP + phosphate + CoA + H(+)</text>
        <dbReference type="Rhea" id="RHEA:43788"/>
        <dbReference type="Rhea" id="RHEA-COMP:10693"/>
        <dbReference type="Rhea" id="RHEA-COMP:10694"/>
        <dbReference type="ChEBI" id="CHEBI:15377"/>
        <dbReference type="ChEBI" id="CHEBI:15378"/>
        <dbReference type="ChEBI" id="CHEBI:30616"/>
        <dbReference type="ChEBI" id="CHEBI:43474"/>
        <dbReference type="ChEBI" id="CHEBI:57287"/>
        <dbReference type="ChEBI" id="CHEBI:57288"/>
        <dbReference type="ChEBI" id="CHEBI:74900"/>
        <dbReference type="ChEBI" id="CHEBI:82748"/>
        <dbReference type="ChEBI" id="CHEBI:456216"/>
        <dbReference type="EC" id="2.3.1.193"/>
    </reaction>
</comment>
<dbReference type="KEGG" id="hbh:E4T21_01550"/>
<dbReference type="EMBL" id="CP038437">
    <property type="protein sequence ID" value="QEM80384.1"/>
    <property type="molecule type" value="Genomic_DNA"/>
</dbReference>
<dbReference type="InterPro" id="IPR027417">
    <property type="entry name" value="P-loop_NTPase"/>
</dbReference>
<evidence type="ECO:0000256" key="5">
    <source>
        <dbReference type="ARBA" id="ARBA00022741"/>
    </source>
</evidence>
<dbReference type="Gene3D" id="3.40.50.300">
    <property type="entry name" value="P-loop containing nucleotide triphosphate hydrolases"/>
    <property type="match status" value="1"/>
</dbReference>
<dbReference type="Pfam" id="PF05127">
    <property type="entry name" value="NAT10_TcmA_helicase"/>
    <property type="match status" value="1"/>
</dbReference>
<evidence type="ECO:0000256" key="3">
    <source>
        <dbReference type="ARBA" id="ARBA00022679"/>
    </source>
</evidence>
<dbReference type="GO" id="GO:0005737">
    <property type="term" value="C:cytoplasm"/>
    <property type="evidence" value="ECO:0007669"/>
    <property type="project" value="UniProtKB-SubCell"/>
</dbReference>
<evidence type="ECO:0000313" key="12">
    <source>
        <dbReference type="Proteomes" id="UP000324285"/>
    </source>
</evidence>
<proteinExistence type="inferred from homology"/>
<dbReference type="GO" id="GO:0051391">
    <property type="term" value="P:tRNA acetylation"/>
    <property type="evidence" value="ECO:0007669"/>
    <property type="project" value="UniProtKB-UniRule"/>
</dbReference>
<dbReference type="HAMAP" id="MF_01886">
    <property type="entry name" value="tRNA_acetyltr_TmcA"/>
    <property type="match status" value="1"/>
</dbReference>
<dbReference type="AlphaFoldDB" id="A0A5C1NB50"/>
<feature type="binding site" evidence="9">
    <location>
        <position position="597"/>
    </location>
    <ligand>
        <name>acetyl-CoA</name>
        <dbReference type="ChEBI" id="CHEBI:57288"/>
    </ligand>
</feature>
<dbReference type="InterPro" id="IPR016181">
    <property type="entry name" value="Acyl_CoA_acyltransferase"/>
</dbReference>
<dbReference type="Pfam" id="PF13718">
    <property type="entry name" value="GNAT_acetyltr_2"/>
    <property type="match status" value="2"/>
</dbReference>
<dbReference type="OrthoDB" id="5578851at2"/>
<dbReference type="SUPFAM" id="SSF52540">
    <property type="entry name" value="P-loop containing nucleoside triphosphate hydrolases"/>
    <property type="match status" value="1"/>
</dbReference>
<organism evidence="11 12">
    <name type="scientific">Halomonas binhaiensis</name>
    <dbReference type="NCBI Taxonomy" id="2562282"/>
    <lineage>
        <taxon>Bacteria</taxon>
        <taxon>Pseudomonadati</taxon>
        <taxon>Pseudomonadota</taxon>
        <taxon>Gammaproteobacteria</taxon>
        <taxon>Oceanospirillales</taxon>
        <taxon>Halomonadaceae</taxon>
        <taxon>Halomonas</taxon>
    </lineage>
</organism>
<keyword evidence="5 9" id="KW-0547">Nucleotide-binding</keyword>
<name>A0A5C1NB50_9GAMM</name>
<dbReference type="InterPro" id="IPR007807">
    <property type="entry name" value="TcmA/NAT10_helicase"/>
</dbReference>
<dbReference type="GO" id="GO:0051392">
    <property type="term" value="F:tRNA cytidine N4-acetyltransferase activity"/>
    <property type="evidence" value="ECO:0007669"/>
    <property type="project" value="UniProtKB-UniRule"/>
</dbReference>
<evidence type="ECO:0000259" key="10">
    <source>
        <dbReference type="PROSITE" id="PS51186"/>
    </source>
</evidence>
<dbReference type="GO" id="GO:1990883">
    <property type="term" value="F:18S rRNA cytidine N-acetyltransferase activity"/>
    <property type="evidence" value="ECO:0007669"/>
    <property type="project" value="TreeGrafter"/>
</dbReference>
<dbReference type="InterPro" id="IPR032672">
    <property type="entry name" value="TmcA/NAT10/Kre33"/>
</dbReference>
<comment type="similarity">
    <text evidence="9">Belongs to the TmcA family.</text>
</comment>
<dbReference type="Proteomes" id="UP000324285">
    <property type="component" value="Chromosome"/>
</dbReference>
<comment type="function">
    <text evidence="9">Catalyzes the formation of N(4)-acetylcytidine (ac(4)C) at the wobble position of tRNA(Met), by using acetyl-CoA as an acetyl donor and ATP (or GTP).</text>
</comment>
<dbReference type="Gene3D" id="1.20.120.890">
    <property type="entry name" value="tRNA(Met) cytidine acetyltransferase, tail domain"/>
    <property type="match status" value="1"/>
</dbReference>
<protein>
    <recommendedName>
        <fullName evidence="9">tRNA(Met) cytidine acetyltransferase TmcA</fullName>
        <ecNumber evidence="9">2.3.1.193</ecNumber>
    </recommendedName>
</protein>
<keyword evidence="4 9" id="KW-0819">tRNA processing</keyword>
<comment type="caution">
    <text evidence="9">Lacks conserved residue(s) required for the propagation of feature annotation.</text>
</comment>
<keyword evidence="2 9" id="KW-0820">tRNA-binding</keyword>
<dbReference type="PROSITE" id="PS51186">
    <property type="entry name" value="GNAT"/>
    <property type="match status" value="1"/>
</dbReference>
<accession>A0A5C1NB50</accession>
<dbReference type="GO" id="GO:0005524">
    <property type="term" value="F:ATP binding"/>
    <property type="evidence" value="ECO:0007669"/>
    <property type="project" value="UniProtKB-UniRule"/>
</dbReference>
<evidence type="ECO:0000256" key="6">
    <source>
        <dbReference type="ARBA" id="ARBA00022840"/>
    </source>
</evidence>
<feature type="domain" description="N-acetyltransferase" evidence="10">
    <location>
        <begin position="490"/>
        <end position="632"/>
    </location>
</feature>
<gene>
    <name evidence="9" type="primary">tmcA</name>
    <name evidence="11" type="ORF">E4T21_01550</name>
</gene>
<sequence>MSQSSSSFEISRLESWRHSLSERRWRGLVWVTGAVGEADACVAGVRDWWLQGNWQAPLWVGGVAACTSESTELRSSQSIDPRSRLSPAKARTRLGSEHDLIVIDALSPGHGLDPDALGALAGTLVAGGILVLLTADDGGARPDADYARLAAHPWTLEQMTSRYLRRFHSRLAELVQQLPGIACWRPGQSLEWQDIPAGSITQPEPVQDAECLTLDQAKAVDSLIRLKRRRPFVLTADRGRGKSSALGIACSRLLEKAAARHEVLDIVLTAPRPDAVAPVFERLAALCPQGERSANEFEAPGGSVRFMAPDALSAMVAGGGKSFGRQESNTGRHSHGDMRTQRRLLLVDEAAAIPAAMLAEWLLAFPRIAFSTTEHGYEGSGRGFALRFRRRLDELTPQWRSLHLKTPVRWAQGDPLEIATSRLLLLDAEPGDITGDGAASRLGRLPICLLDPDQLMTDEVALARLFGLLVQAHYRTTPADLRALLDAPGGHLMLLGEPDTPAGVIVSQDEGSFDAELADAVARGERRPRGHLLAQSLAVHAGEREALIARVRRISRIAVHPEMRRQGGGSRLLEAARKQAEHDGVDLLGASFGADPELLSFWLSQGYRIVRLGLTREAATGEHAVMVVHPCSEHGRMLVERLAQRFQCQLPGLLAFELCTLSPALVAILLEAVARRAAAGETQSGDPWAYISTTHRQDLEDVVAGGREPALVRPAIQSLVTAAAGAGCLATVDAQWLAAWAFQGRDEAALAHALSLTGRAQVKQWRRSTVAELLDGLGSLSKRYQQG</sequence>
<evidence type="ECO:0000256" key="2">
    <source>
        <dbReference type="ARBA" id="ARBA00022555"/>
    </source>
</evidence>
<keyword evidence="3 9" id="KW-0808">Transferase</keyword>
<dbReference type="SUPFAM" id="SSF55729">
    <property type="entry name" value="Acyl-CoA N-acyltransferases (Nat)"/>
    <property type="match status" value="1"/>
</dbReference>
<evidence type="ECO:0000256" key="8">
    <source>
        <dbReference type="ARBA" id="ARBA00023315"/>
    </source>
</evidence>
<dbReference type="PANTHER" id="PTHR10925">
    <property type="entry name" value="N-ACETYLTRANSFERASE 10"/>
    <property type="match status" value="1"/>
</dbReference>
<dbReference type="GO" id="GO:0000049">
    <property type="term" value="F:tRNA binding"/>
    <property type="evidence" value="ECO:0007669"/>
    <property type="project" value="UniProtKB-UniRule"/>
</dbReference>
<dbReference type="Gene3D" id="3.40.50.11040">
    <property type="match status" value="1"/>
</dbReference>
<feature type="binding site" evidence="9">
    <location>
        <position position="409"/>
    </location>
    <ligand>
        <name>ATP</name>
        <dbReference type="ChEBI" id="CHEBI:30616"/>
    </ligand>
</feature>
<dbReference type="PANTHER" id="PTHR10925:SF5">
    <property type="entry name" value="RNA CYTIDINE ACETYLTRANSFERASE"/>
    <property type="match status" value="1"/>
</dbReference>
<keyword evidence="1 9" id="KW-0963">Cytoplasm</keyword>
<feature type="binding site" evidence="9">
    <location>
        <begin position="557"/>
        <end position="559"/>
    </location>
    <ligand>
        <name>acetyl-CoA</name>
        <dbReference type="ChEBI" id="CHEBI:57288"/>
    </ligand>
</feature>
<dbReference type="RefSeq" id="WP_149282908.1">
    <property type="nucleotide sequence ID" value="NZ_CP038437.2"/>
</dbReference>
<keyword evidence="8 9" id="KW-0012">Acyltransferase</keyword>
<evidence type="ECO:0000256" key="9">
    <source>
        <dbReference type="HAMAP-Rule" id="MF_01886"/>
    </source>
</evidence>
<evidence type="ECO:0000256" key="1">
    <source>
        <dbReference type="ARBA" id="ARBA00022490"/>
    </source>
</evidence>
<dbReference type="InterPro" id="IPR013562">
    <property type="entry name" value="TmcA/NAT10_N"/>
</dbReference>
<dbReference type="GO" id="GO:0002101">
    <property type="term" value="P:tRNA wobble cytosine modification"/>
    <property type="evidence" value="ECO:0007669"/>
    <property type="project" value="UniProtKB-UniRule"/>
</dbReference>
<evidence type="ECO:0000313" key="11">
    <source>
        <dbReference type="EMBL" id="QEM80384.1"/>
    </source>
</evidence>
<keyword evidence="7 9" id="KW-0694">RNA-binding</keyword>